<dbReference type="EMBL" id="LFNT01000013">
    <property type="protein sequence ID" value="KMS74395.1"/>
    <property type="molecule type" value="Genomic_DNA"/>
</dbReference>
<evidence type="ECO:0000313" key="1">
    <source>
        <dbReference type="EMBL" id="KMS74395.1"/>
    </source>
</evidence>
<evidence type="ECO:0000313" key="2">
    <source>
        <dbReference type="Proteomes" id="UP000037432"/>
    </source>
</evidence>
<dbReference type="AlphaFoldDB" id="A0A0J8C936"/>
<comment type="caution">
    <text evidence="1">The sequence shown here is derived from an EMBL/GenBank/DDBJ whole genome shotgun (WGS) entry which is preliminary data.</text>
</comment>
<sequence>MFVGLFPVVVTALPADEDHAPLSVELAAARITRAERVALDGVPRPHDQNALFARLTAPPGVARGWARPRHQEQES</sequence>
<dbReference type="OrthoDB" id="4216684at2"/>
<protein>
    <submittedName>
        <fullName evidence="1">Uncharacterized protein</fullName>
    </submittedName>
</protein>
<dbReference type="Proteomes" id="UP000037432">
    <property type="component" value="Unassembled WGS sequence"/>
</dbReference>
<proteinExistence type="predicted"/>
<dbReference type="RefSeq" id="WP_048581513.1">
    <property type="nucleotide sequence ID" value="NZ_LFNT01000013.1"/>
</dbReference>
<name>A0A0J8C936_STRVR</name>
<organism evidence="1 2">
    <name type="scientific">Streptomyces viridochromogenes</name>
    <dbReference type="NCBI Taxonomy" id="1938"/>
    <lineage>
        <taxon>Bacteria</taxon>
        <taxon>Bacillati</taxon>
        <taxon>Actinomycetota</taxon>
        <taxon>Actinomycetes</taxon>
        <taxon>Kitasatosporales</taxon>
        <taxon>Streptomycetaceae</taxon>
        <taxon>Streptomyces</taxon>
    </lineage>
</organism>
<accession>A0A0J8C936</accession>
<gene>
    <name evidence="1" type="ORF">ACM01_13955</name>
</gene>
<reference evidence="1 2" key="1">
    <citation type="submission" date="2015-06" db="EMBL/GenBank/DDBJ databases">
        <authorList>
            <person name="Ju K.-S."/>
            <person name="Doroghazi J.R."/>
            <person name="Metcalf W.W."/>
        </authorList>
    </citation>
    <scope>NUCLEOTIDE SEQUENCE [LARGE SCALE GENOMIC DNA]</scope>
    <source>
        <strain evidence="1 2">NRRL 3414</strain>
    </source>
</reference>
<dbReference type="PATRIC" id="fig|1938.3.peg.4010"/>